<dbReference type="PANTHER" id="PTHR39201">
    <property type="entry name" value="EXPORTED PROTEIN-RELATED"/>
    <property type="match status" value="1"/>
</dbReference>
<dbReference type="GO" id="GO:0010181">
    <property type="term" value="F:FMN binding"/>
    <property type="evidence" value="ECO:0007669"/>
    <property type="project" value="InterPro"/>
</dbReference>
<evidence type="ECO:0000256" key="2">
    <source>
        <dbReference type="ARBA" id="ARBA00022643"/>
    </source>
</evidence>
<gene>
    <name evidence="5" type="ORF">MESMUL_18530</name>
</gene>
<dbReference type="InterPro" id="IPR019546">
    <property type="entry name" value="TAT_signal_bac_arc"/>
</dbReference>
<feature type="domain" description="Flavodoxin-like" evidence="4">
    <location>
        <begin position="37"/>
        <end position="189"/>
    </location>
</feature>
<keyword evidence="3" id="KW-0732">Signal</keyword>
<dbReference type="AlphaFoldDB" id="A0A388SGB1"/>
<dbReference type="InterPro" id="IPR029039">
    <property type="entry name" value="Flavoprotein-like_sf"/>
</dbReference>
<dbReference type="RefSeq" id="WP_160117794.1">
    <property type="nucleotide sequence ID" value="NZ_BGZJ01000002.1"/>
</dbReference>
<name>A0A388SGB1_9BURK</name>
<keyword evidence="6" id="KW-1185">Reference proteome</keyword>
<accession>A0A388SGB1</accession>
<dbReference type="PROSITE" id="PS51318">
    <property type="entry name" value="TAT"/>
    <property type="match status" value="1"/>
</dbReference>
<dbReference type="NCBIfam" id="TIGR01409">
    <property type="entry name" value="TAT_signal_seq"/>
    <property type="match status" value="1"/>
</dbReference>
<feature type="chain" id="PRO_5030071310" evidence="3">
    <location>
        <begin position="31"/>
        <end position="192"/>
    </location>
</feature>
<protein>
    <submittedName>
        <fullName evidence="5">Flavodoxin</fullName>
    </submittedName>
</protein>
<dbReference type="Pfam" id="PF12682">
    <property type="entry name" value="Flavodoxin_4"/>
    <property type="match status" value="1"/>
</dbReference>
<keyword evidence="1" id="KW-0285">Flavoprotein</keyword>
<dbReference type="SUPFAM" id="SSF52218">
    <property type="entry name" value="Flavoproteins"/>
    <property type="match status" value="1"/>
</dbReference>
<evidence type="ECO:0000256" key="3">
    <source>
        <dbReference type="SAM" id="SignalP"/>
    </source>
</evidence>
<dbReference type="Proteomes" id="UP000266091">
    <property type="component" value="Unassembled WGS sequence"/>
</dbReference>
<comment type="caution">
    <text evidence="5">The sequence shown here is derived from an EMBL/GenBank/DDBJ whole genome shotgun (WGS) entry which is preliminary data.</text>
</comment>
<evidence type="ECO:0000313" key="6">
    <source>
        <dbReference type="Proteomes" id="UP000266091"/>
    </source>
</evidence>
<keyword evidence="2" id="KW-0288">FMN</keyword>
<dbReference type="EMBL" id="BGZJ01000002">
    <property type="protein sequence ID" value="GBO94499.1"/>
    <property type="molecule type" value="Genomic_DNA"/>
</dbReference>
<evidence type="ECO:0000313" key="5">
    <source>
        <dbReference type="EMBL" id="GBO94499.1"/>
    </source>
</evidence>
<dbReference type="Gene3D" id="3.40.50.360">
    <property type="match status" value="1"/>
</dbReference>
<evidence type="ECO:0000259" key="4">
    <source>
        <dbReference type="Pfam" id="PF12682"/>
    </source>
</evidence>
<proteinExistence type="predicted"/>
<accession>A0A401LII4</accession>
<evidence type="ECO:0000256" key="1">
    <source>
        <dbReference type="ARBA" id="ARBA00022630"/>
    </source>
</evidence>
<dbReference type="PANTHER" id="PTHR39201:SF1">
    <property type="entry name" value="FLAVODOXIN-LIKE DOMAIN-CONTAINING PROTEIN"/>
    <property type="match status" value="1"/>
</dbReference>
<feature type="signal peptide" evidence="3">
    <location>
        <begin position="1"/>
        <end position="30"/>
    </location>
</feature>
<organism evidence="5 6">
    <name type="scientific">Mesosutterella multiformis</name>
    <dbReference type="NCBI Taxonomy" id="2259133"/>
    <lineage>
        <taxon>Bacteria</taxon>
        <taxon>Pseudomonadati</taxon>
        <taxon>Pseudomonadota</taxon>
        <taxon>Betaproteobacteria</taxon>
        <taxon>Burkholderiales</taxon>
        <taxon>Sutterellaceae</taxon>
        <taxon>Mesosutterella</taxon>
    </lineage>
</organism>
<dbReference type="InterPro" id="IPR006311">
    <property type="entry name" value="TAT_signal"/>
</dbReference>
<reference evidence="5 6" key="1">
    <citation type="journal article" date="2018" name="Int. J. Syst. Evol. Microbiol.">
        <title>Mesosutterella multiformis gen. nov., sp. nov., a member of the family Sutterellaceae and Sutterella megalosphaeroides sp. nov., isolated from human faeces.</title>
        <authorList>
            <person name="Sakamoto M."/>
            <person name="Ikeyama N."/>
            <person name="Kunihiro T."/>
            <person name="Iino T."/>
            <person name="Yuki M."/>
            <person name="Ohkuma M."/>
        </authorList>
    </citation>
    <scope>NUCLEOTIDE SEQUENCE [LARGE SCALE GENOMIC DNA]</scope>
    <source>
        <strain evidence="5 6">4NBBH2</strain>
    </source>
</reference>
<sequence>MNQTKFISRRTFLTGVSAAAIAAASPALFAAPKPKAKALIILFSRSGNTAYLAERIHAETGAPILRIEPKVPYAPRYSDMTDGAREEIRKWSRREIKTKIPDLSGYDTIFICAPLWWGHLDTPMRTFLMDHPLAGKTIFPVTTSGSSSPAGVVADIHKLCPKARIKPEFWVPGDEARKSDAELKTWLKKSGF</sequence>
<dbReference type="InterPro" id="IPR008254">
    <property type="entry name" value="Flavodoxin/NO_synth"/>
</dbReference>